<sequence length="163" mass="18709">MRTLYFIRHAKSSWDDPTLDDHSRPLNKRGRRDGPVMARRLLGIDVAPDGLLSSTAKRTRQTAAYFKDILSVENTIYLRELYHASPQTIEAQIKKLPDEWETVLIFGHNPGYTDLANRLKNDVYLENVPTCGIVGARSDVDEWKDFTLEGAKRIAYLYPKQTE</sequence>
<dbReference type="PANTHER" id="PTHR47623:SF1">
    <property type="entry name" value="OS09G0287300 PROTEIN"/>
    <property type="match status" value="1"/>
</dbReference>
<dbReference type="OrthoDB" id="9810154at2"/>
<dbReference type="SMART" id="SM00855">
    <property type="entry name" value="PGAM"/>
    <property type="match status" value="1"/>
</dbReference>
<dbReference type="EMBL" id="VOXD01000003">
    <property type="protein sequence ID" value="TXF91290.1"/>
    <property type="molecule type" value="Genomic_DNA"/>
</dbReference>
<reference evidence="1 2" key="1">
    <citation type="submission" date="2019-08" db="EMBL/GenBank/DDBJ databases">
        <title>Lewinella sp. strain SSH13 Genome sequencing and assembly.</title>
        <authorList>
            <person name="Kim I."/>
        </authorList>
    </citation>
    <scope>NUCLEOTIDE SEQUENCE [LARGE SCALE GENOMIC DNA]</scope>
    <source>
        <strain evidence="1 2">SSH13</strain>
    </source>
</reference>
<protein>
    <submittedName>
        <fullName evidence="1">Histidine phosphatase family protein</fullName>
    </submittedName>
</protein>
<dbReference type="Pfam" id="PF00300">
    <property type="entry name" value="His_Phos_1"/>
    <property type="match status" value="1"/>
</dbReference>
<dbReference type="PANTHER" id="PTHR47623">
    <property type="entry name" value="OS09G0287300 PROTEIN"/>
    <property type="match status" value="1"/>
</dbReference>
<dbReference type="InterPro" id="IPR013078">
    <property type="entry name" value="His_Pase_superF_clade-1"/>
</dbReference>
<keyword evidence="2" id="KW-1185">Reference proteome</keyword>
<comment type="caution">
    <text evidence="1">The sequence shown here is derived from an EMBL/GenBank/DDBJ whole genome shotgun (WGS) entry which is preliminary data.</text>
</comment>
<organism evidence="1 2">
    <name type="scientific">Neolewinella aurantiaca</name>
    <dbReference type="NCBI Taxonomy" id="2602767"/>
    <lineage>
        <taxon>Bacteria</taxon>
        <taxon>Pseudomonadati</taxon>
        <taxon>Bacteroidota</taxon>
        <taxon>Saprospiria</taxon>
        <taxon>Saprospirales</taxon>
        <taxon>Lewinellaceae</taxon>
        <taxon>Neolewinella</taxon>
    </lineage>
</organism>
<proteinExistence type="predicted"/>
<evidence type="ECO:0000313" key="2">
    <source>
        <dbReference type="Proteomes" id="UP000321907"/>
    </source>
</evidence>
<dbReference type="AlphaFoldDB" id="A0A5C7FMJ1"/>
<name>A0A5C7FMJ1_9BACT</name>
<gene>
    <name evidence="1" type="ORF">FUA23_03440</name>
</gene>
<accession>A0A5C7FMJ1</accession>
<dbReference type="InterPro" id="IPR029033">
    <property type="entry name" value="His_PPase_superfam"/>
</dbReference>
<dbReference type="SUPFAM" id="SSF53254">
    <property type="entry name" value="Phosphoglycerate mutase-like"/>
    <property type="match status" value="1"/>
</dbReference>
<dbReference type="Gene3D" id="3.40.50.1240">
    <property type="entry name" value="Phosphoglycerate mutase-like"/>
    <property type="match status" value="1"/>
</dbReference>
<dbReference type="CDD" id="cd07067">
    <property type="entry name" value="HP_PGM_like"/>
    <property type="match status" value="1"/>
</dbReference>
<evidence type="ECO:0000313" key="1">
    <source>
        <dbReference type="EMBL" id="TXF91290.1"/>
    </source>
</evidence>
<dbReference type="Proteomes" id="UP000321907">
    <property type="component" value="Unassembled WGS sequence"/>
</dbReference>
<dbReference type="RefSeq" id="WP_147929309.1">
    <property type="nucleotide sequence ID" value="NZ_VOXD01000003.1"/>
</dbReference>